<feature type="compositionally biased region" description="Low complexity" evidence="1">
    <location>
        <begin position="27"/>
        <end position="40"/>
    </location>
</feature>
<feature type="compositionally biased region" description="Acidic residues" evidence="1">
    <location>
        <begin position="55"/>
        <end position="83"/>
    </location>
</feature>
<name>A0ABR2QC98_9ROSI</name>
<reference evidence="2 3" key="1">
    <citation type="journal article" date="2024" name="G3 (Bethesda)">
        <title>Genome assembly of Hibiscus sabdariffa L. provides insights into metabolisms of medicinal natural products.</title>
        <authorList>
            <person name="Kim T."/>
        </authorList>
    </citation>
    <scope>NUCLEOTIDE SEQUENCE [LARGE SCALE GENOMIC DNA]</scope>
    <source>
        <strain evidence="2">TK-2024</strain>
        <tissue evidence="2">Old leaves</tissue>
    </source>
</reference>
<gene>
    <name evidence="2" type="ORF">V6N11_012693</name>
</gene>
<feature type="compositionally biased region" description="Acidic residues" evidence="1">
    <location>
        <begin position="11"/>
        <end position="20"/>
    </location>
</feature>
<sequence>MLSKDFSYGTDDQDEEDELEISSRNLSSTSTKGKGVTTNSATFAPTSTYQVSVHDDDEIEEDIGEDGDGLDGDAYFEDDGDLE</sequence>
<comment type="caution">
    <text evidence="2">The sequence shown here is derived from an EMBL/GenBank/DDBJ whole genome shotgun (WGS) entry which is preliminary data.</text>
</comment>
<proteinExistence type="predicted"/>
<evidence type="ECO:0000313" key="2">
    <source>
        <dbReference type="EMBL" id="KAK8998162.1"/>
    </source>
</evidence>
<feature type="region of interest" description="Disordered" evidence="1">
    <location>
        <begin position="1"/>
        <end position="83"/>
    </location>
</feature>
<evidence type="ECO:0000313" key="3">
    <source>
        <dbReference type="Proteomes" id="UP001396334"/>
    </source>
</evidence>
<feature type="compositionally biased region" description="Polar residues" evidence="1">
    <location>
        <begin position="41"/>
        <end position="51"/>
    </location>
</feature>
<dbReference type="EMBL" id="JBBPBN010000042">
    <property type="protein sequence ID" value="KAK8998162.1"/>
    <property type="molecule type" value="Genomic_DNA"/>
</dbReference>
<organism evidence="2 3">
    <name type="scientific">Hibiscus sabdariffa</name>
    <name type="common">roselle</name>
    <dbReference type="NCBI Taxonomy" id="183260"/>
    <lineage>
        <taxon>Eukaryota</taxon>
        <taxon>Viridiplantae</taxon>
        <taxon>Streptophyta</taxon>
        <taxon>Embryophyta</taxon>
        <taxon>Tracheophyta</taxon>
        <taxon>Spermatophyta</taxon>
        <taxon>Magnoliopsida</taxon>
        <taxon>eudicotyledons</taxon>
        <taxon>Gunneridae</taxon>
        <taxon>Pentapetalae</taxon>
        <taxon>rosids</taxon>
        <taxon>malvids</taxon>
        <taxon>Malvales</taxon>
        <taxon>Malvaceae</taxon>
        <taxon>Malvoideae</taxon>
        <taxon>Hibiscus</taxon>
    </lineage>
</organism>
<dbReference type="Proteomes" id="UP001396334">
    <property type="component" value="Unassembled WGS sequence"/>
</dbReference>
<keyword evidence="3" id="KW-1185">Reference proteome</keyword>
<accession>A0ABR2QC98</accession>
<evidence type="ECO:0000256" key="1">
    <source>
        <dbReference type="SAM" id="MobiDB-lite"/>
    </source>
</evidence>
<protein>
    <submittedName>
        <fullName evidence="2">Uncharacterized protein</fullName>
    </submittedName>
</protein>